<dbReference type="KEGG" id="dya:Dyak_GE24479"/>
<dbReference type="GO" id="GO:0070006">
    <property type="term" value="F:metalloaminopeptidase activity"/>
    <property type="evidence" value="ECO:0007669"/>
    <property type="project" value="EnsemblMetazoa"/>
</dbReference>
<dbReference type="GO" id="GO:0030145">
    <property type="term" value="F:manganese ion binding"/>
    <property type="evidence" value="ECO:0007669"/>
    <property type="project" value="InterPro"/>
</dbReference>
<dbReference type="eggNOG" id="KOG2597">
    <property type="taxonomic scope" value="Eukaryota"/>
</dbReference>
<dbReference type="EC" id="3.4.11.-" evidence="7"/>
<keyword evidence="8" id="KW-1185">Reference proteome</keyword>
<dbReference type="InterPro" id="IPR000819">
    <property type="entry name" value="Peptidase_M17_C"/>
</dbReference>
<accession>B4PPF9</accession>
<reference evidence="7 8" key="2">
    <citation type="journal article" date="2007" name="PLoS Biol.">
        <title>Principles of genome evolution in the Drosophila melanogaster species group.</title>
        <authorList>
            <person name="Ranz J.M."/>
            <person name="Maurin D."/>
            <person name="Chan Y.S."/>
            <person name="von Grotthuss M."/>
            <person name="Hillier L.W."/>
            <person name="Roote J."/>
            <person name="Ashburner M."/>
            <person name="Bergman C.M."/>
        </authorList>
    </citation>
    <scope>NUCLEOTIDE SEQUENCE [LARGE SCALE GENOMIC DNA]</scope>
    <source>
        <strain evidence="8">Tai18E2 / Tucson 14021-0261.01</strain>
    </source>
</reference>
<keyword evidence="4 7" id="KW-0378">Hydrolase</keyword>
<evidence type="ECO:0000313" key="7">
    <source>
        <dbReference type="EMBL" id="EDW97165.1"/>
    </source>
</evidence>
<dbReference type="HOGENOM" id="CLU_013734_3_0_1"/>
<dbReference type="MEROPS" id="M17.A04"/>
<keyword evidence="2 7" id="KW-0031">Aminopeptidase</keyword>
<dbReference type="PhylomeDB" id="B4PPF9"/>
<keyword evidence="3" id="KW-0645">Protease</keyword>
<dbReference type="PANTHER" id="PTHR11963">
    <property type="entry name" value="LEUCINE AMINOPEPTIDASE-RELATED"/>
    <property type="match status" value="1"/>
</dbReference>
<comment type="similarity">
    <text evidence="1">Belongs to the peptidase M17 family.</text>
</comment>
<dbReference type="OrthoDB" id="412814at2759"/>
<feature type="domain" description="Cytosol aminopeptidase" evidence="6">
    <location>
        <begin position="483"/>
        <end position="490"/>
    </location>
</feature>
<evidence type="ECO:0000256" key="4">
    <source>
        <dbReference type="ARBA" id="ARBA00022801"/>
    </source>
</evidence>
<dbReference type="GO" id="GO:0005737">
    <property type="term" value="C:cytoplasm"/>
    <property type="evidence" value="ECO:0007669"/>
    <property type="project" value="InterPro"/>
</dbReference>
<dbReference type="SUPFAM" id="SSF53187">
    <property type="entry name" value="Zn-dependent exopeptidases"/>
    <property type="match status" value="1"/>
</dbReference>
<reference evidence="7 8" key="1">
    <citation type="journal article" date="2007" name="Nature">
        <title>Evolution of genes and genomes on the Drosophila phylogeny.</title>
        <authorList>
            <consortium name="Drosophila 12 Genomes Consortium"/>
            <person name="Clark A.G."/>
            <person name="Eisen M.B."/>
            <person name="Smith D.R."/>
            <person name="Bergman C.M."/>
            <person name="Oliver B."/>
            <person name="Markow T.A."/>
            <person name="Kaufman T.C."/>
            <person name="Kellis M."/>
            <person name="Gelbart W."/>
            <person name="Iyer V.N."/>
            <person name="Pollard D.A."/>
            <person name="Sackton T.B."/>
            <person name="Larracuente A.M."/>
            <person name="Singh N.D."/>
            <person name="Abad J.P."/>
            <person name="Abt D.N."/>
            <person name="Adryan B."/>
            <person name="Aguade M."/>
            <person name="Akashi H."/>
            <person name="Anderson W.W."/>
            <person name="Aquadro C.F."/>
            <person name="Ardell D.H."/>
            <person name="Arguello R."/>
            <person name="Artieri C.G."/>
            <person name="Barbash D.A."/>
            <person name="Barker D."/>
            <person name="Barsanti P."/>
            <person name="Batterham P."/>
            <person name="Batzoglou S."/>
            <person name="Begun D."/>
            <person name="Bhutkar A."/>
            <person name="Blanco E."/>
            <person name="Bosak S.A."/>
            <person name="Bradley R.K."/>
            <person name="Brand A.D."/>
            <person name="Brent M.R."/>
            <person name="Brooks A.N."/>
            <person name="Brown R.H."/>
            <person name="Butlin R.K."/>
            <person name="Caggese C."/>
            <person name="Calvi B.R."/>
            <person name="Bernardo de Carvalho A."/>
            <person name="Caspi A."/>
            <person name="Castrezana S."/>
            <person name="Celniker S.E."/>
            <person name="Chang J.L."/>
            <person name="Chapple C."/>
            <person name="Chatterji S."/>
            <person name="Chinwalla A."/>
            <person name="Civetta A."/>
            <person name="Clifton S.W."/>
            <person name="Comeron J.M."/>
            <person name="Costello J.C."/>
            <person name="Coyne J.A."/>
            <person name="Daub J."/>
            <person name="David R.G."/>
            <person name="Delcher A.L."/>
            <person name="Delehaunty K."/>
            <person name="Do C.B."/>
            <person name="Ebling H."/>
            <person name="Edwards K."/>
            <person name="Eickbush T."/>
            <person name="Evans J.D."/>
            <person name="Filipski A."/>
            <person name="Findeiss S."/>
            <person name="Freyhult E."/>
            <person name="Fulton L."/>
            <person name="Fulton R."/>
            <person name="Garcia A.C."/>
            <person name="Gardiner A."/>
            <person name="Garfield D.A."/>
            <person name="Garvin B.E."/>
            <person name="Gibson G."/>
            <person name="Gilbert D."/>
            <person name="Gnerre S."/>
            <person name="Godfrey J."/>
            <person name="Good R."/>
            <person name="Gotea V."/>
            <person name="Gravely B."/>
            <person name="Greenberg A.J."/>
            <person name="Griffiths-Jones S."/>
            <person name="Gross S."/>
            <person name="Guigo R."/>
            <person name="Gustafson E.A."/>
            <person name="Haerty W."/>
            <person name="Hahn M.W."/>
            <person name="Halligan D.L."/>
            <person name="Halpern A.L."/>
            <person name="Halter G.M."/>
            <person name="Han M.V."/>
            <person name="Heger A."/>
            <person name="Hillier L."/>
            <person name="Hinrichs A.S."/>
            <person name="Holmes I."/>
            <person name="Hoskins R.A."/>
            <person name="Hubisz M.J."/>
            <person name="Hultmark D."/>
            <person name="Huntley M.A."/>
            <person name="Jaffe D.B."/>
            <person name="Jagadeeshan S."/>
            <person name="Jeck W.R."/>
            <person name="Johnson J."/>
            <person name="Jones C.D."/>
            <person name="Jordan W.C."/>
            <person name="Karpen G.H."/>
            <person name="Kataoka E."/>
            <person name="Keightley P.D."/>
            <person name="Kheradpour P."/>
            <person name="Kirkness E.F."/>
            <person name="Koerich L.B."/>
            <person name="Kristiansen K."/>
            <person name="Kudrna D."/>
            <person name="Kulathinal R.J."/>
            <person name="Kumar S."/>
            <person name="Kwok R."/>
            <person name="Lander E."/>
            <person name="Langley C.H."/>
            <person name="Lapoint R."/>
            <person name="Lazzaro B.P."/>
            <person name="Lee S.J."/>
            <person name="Levesque L."/>
            <person name="Li R."/>
            <person name="Lin C.F."/>
            <person name="Lin M.F."/>
            <person name="Lindblad-Toh K."/>
            <person name="Llopart A."/>
            <person name="Long M."/>
            <person name="Low L."/>
            <person name="Lozovsky E."/>
            <person name="Lu J."/>
            <person name="Luo M."/>
            <person name="Machado C.A."/>
            <person name="Makalowski W."/>
            <person name="Marzo M."/>
            <person name="Matsuda M."/>
            <person name="Matzkin L."/>
            <person name="McAllister B."/>
            <person name="McBride C.S."/>
            <person name="McKernan B."/>
            <person name="McKernan K."/>
            <person name="Mendez-Lago M."/>
            <person name="Minx P."/>
            <person name="Mollenhauer M.U."/>
            <person name="Montooth K."/>
            <person name="Mount S.M."/>
            <person name="Mu X."/>
            <person name="Myers E."/>
            <person name="Negre B."/>
            <person name="Newfeld S."/>
            <person name="Nielsen R."/>
            <person name="Noor M.A."/>
            <person name="O'Grady P."/>
            <person name="Pachter L."/>
            <person name="Papaceit M."/>
            <person name="Parisi M.J."/>
            <person name="Parisi M."/>
            <person name="Parts L."/>
            <person name="Pedersen J.S."/>
            <person name="Pesole G."/>
            <person name="Phillippy A.M."/>
            <person name="Ponting C.P."/>
            <person name="Pop M."/>
            <person name="Porcelli D."/>
            <person name="Powell J.R."/>
            <person name="Prohaska S."/>
            <person name="Pruitt K."/>
            <person name="Puig M."/>
            <person name="Quesneville H."/>
            <person name="Ram K.R."/>
            <person name="Rand D."/>
            <person name="Rasmussen M.D."/>
            <person name="Reed L.K."/>
            <person name="Reenan R."/>
            <person name="Reily A."/>
            <person name="Remington K.A."/>
            <person name="Rieger T.T."/>
            <person name="Ritchie M.G."/>
            <person name="Robin C."/>
            <person name="Rogers Y.H."/>
            <person name="Rohde C."/>
            <person name="Rozas J."/>
            <person name="Rubenfield M.J."/>
            <person name="Ruiz A."/>
            <person name="Russo S."/>
            <person name="Salzberg S.L."/>
            <person name="Sanchez-Gracia A."/>
            <person name="Saranga D.J."/>
            <person name="Sato H."/>
            <person name="Schaeffer S.W."/>
            <person name="Schatz M.C."/>
            <person name="Schlenke T."/>
            <person name="Schwartz R."/>
            <person name="Segarra C."/>
            <person name="Singh R.S."/>
            <person name="Sirot L."/>
            <person name="Sirota M."/>
            <person name="Sisneros N.B."/>
            <person name="Smith C.D."/>
            <person name="Smith T.F."/>
            <person name="Spieth J."/>
            <person name="Stage D.E."/>
            <person name="Stark A."/>
            <person name="Stephan W."/>
            <person name="Strausberg R.L."/>
            <person name="Strempel S."/>
            <person name="Sturgill D."/>
            <person name="Sutton G."/>
            <person name="Sutton G.G."/>
            <person name="Tao W."/>
            <person name="Teichmann S."/>
            <person name="Tobari Y.N."/>
            <person name="Tomimura Y."/>
            <person name="Tsolas J.M."/>
            <person name="Valente V.L."/>
            <person name="Venter E."/>
            <person name="Venter J.C."/>
            <person name="Vicario S."/>
            <person name="Vieira F.G."/>
            <person name="Vilella A.J."/>
            <person name="Villasante A."/>
            <person name="Walenz B."/>
            <person name="Wang J."/>
            <person name="Wasserman M."/>
            <person name="Watts T."/>
            <person name="Wilson D."/>
            <person name="Wilson R.K."/>
            <person name="Wing R.A."/>
            <person name="Wolfner M.F."/>
            <person name="Wong A."/>
            <person name="Wong G.K."/>
            <person name="Wu C.I."/>
            <person name="Wu G."/>
            <person name="Yamamoto D."/>
            <person name="Yang H.P."/>
            <person name="Yang S.P."/>
            <person name="Yorke J.A."/>
            <person name="Yoshida K."/>
            <person name="Zdobnov E."/>
            <person name="Zhang P."/>
            <person name="Zhang Y."/>
            <person name="Zimin A.V."/>
            <person name="Baldwin J."/>
            <person name="Abdouelleil A."/>
            <person name="Abdulkadir J."/>
            <person name="Abebe A."/>
            <person name="Abera B."/>
            <person name="Abreu J."/>
            <person name="Acer S.C."/>
            <person name="Aftuck L."/>
            <person name="Alexander A."/>
            <person name="An P."/>
            <person name="Anderson E."/>
            <person name="Anderson S."/>
            <person name="Arachi H."/>
            <person name="Azer M."/>
            <person name="Bachantsang P."/>
            <person name="Barry A."/>
            <person name="Bayul T."/>
            <person name="Berlin A."/>
            <person name="Bessette D."/>
            <person name="Bloom T."/>
            <person name="Blye J."/>
            <person name="Boguslavskiy L."/>
            <person name="Bonnet C."/>
            <person name="Boukhgalter B."/>
            <person name="Bourzgui I."/>
            <person name="Brown A."/>
            <person name="Cahill P."/>
            <person name="Channer S."/>
            <person name="Cheshatsang Y."/>
            <person name="Chuda L."/>
            <person name="Citroen M."/>
            <person name="Collymore A."/>
            <person name="Cooke P."/>
            <person name="Costello M."/>
            <person name="D'Aco K."/>
            <person name="Daza R."/>
            <person name="De Haan G."/>
            <person name="DeGray S."/>
            <person name="DeMaso C."/>
            <person name="Dhargay N."/>
            <person name="Dooley K."/>
            <person name="Dooley E."/>
            <person name="Doricent M."/>
            <person name="Dorje P."/>
            <person name="Dorjee K."/>
            <person name="Dupes A."/>
            <person name="Elong R."/>
            <person name="Falk J."/>
            <person name="Farina A."/>
            <person name="Faro S."/>
            <person name="Ferguson D."/>
            <person name="Fisher S."/>
            <person name="Foley C.D."/>
            <person name="Franke A."/>
            <person name="Friedrich D."/>
            <person name="Gadbois L."/>
            <person name="Gearin G."/>
            <person name="Gearin C.R."/>
            <person name="Giannoukos G."/>
            <person name="Goode T."/>
            <person name="Graham J."/>
            <person name="Grandbois E."/>
            <person name="Grewal S."/>
            <person name="Gyaltsen K."/>
            <person name="Hafez N."/>
            <person name="Hagos B."/>
            <person name="Hall J."/>
            <person name="Henson C."/>
            <person name="Hollinger A."/>
            <person name="Honan T."/>
            <person name="Huard M.D."/>
            <person name="Hughes L."/>
            <person name="Hurhula B."/>
            <person name="Husby M.E."/>
            <person name="Kamat A."/>
            <person name="Kanga B."/>
            <person name="Kashin S."/>
            <person name="Khazanovich D."/>
            <person name="Kisner P."/>
            <person name="Lance K."/>
            <person name="Lara M."/>
            <person name="Lee W."/>
            <person name="Lennon N."/>
            <person name="Letendre F."/>
            <person name="LeVine R."/>
            <person name="Lipovsky A."/>
            <person name="Liu X."/>
            <person name="Liu J."/>
            <person name="Liu S."/>
            <person name="Lokyitsang T."/>
            <person name="Lokyitsang Y."/>
            <person name="Lubonja R."/>
            <person name="Lui A."/>
            <person name="MacDonald P."/>
            <person name="Magnisalis V."/>
            <person name="Maru K."/>
            <person name="Matthews C."/>
            <person name="McCusker W."/>
            <person name="McDonough S."/>
            <person name="Mehta T."/>
            <person name="Meldrim J."/>
            <person name="Meneus L."/>
            <person name="Mihai O."/>
            <person name="Mihalev A."/>
            <person name="Mihova T."/>
            <person name="Mittelman R."/>
            <person name="Mlenga V."/>
            <person name="Montmayeur A."/>
            <person name="Mulrain L."/>
            <person name="Navidi A."/>
            <person name="Naylor J."/>
            <person name="Negash T."/>
            <person name="Nguyen T."/>
            <person name="Nguyen N."/>
            <person name="Nicol R."/>
            <person name="Norbu C."/>
            <person name="Norbu N."/>
            <person name="Novod N."/>
            <person name="O'Neill B."/>
            <person name="Osman S."/>
            <person name="Markiewicz E."/>
            <person name="Oyono O.L."/>
            <person name="Patti C."/>
            <person name="Phunkhang P."/>
            <person name="Pierre F."/>
            <person name="Priest M."/>
            <person name="Raghuraman S."/>
            <person name="Rege F."/>
            <person name="Reyes R."/>
            <person name="Rise C."/>
            <person name="Rogov P."/>
            <person name="Ross K."/>
            <person name="Ryan E."/>
            <person name="Settipalli S."/>
            <person name="Shea T."/>
            <person name="Sherpa N."/>
            <person name="Shi L."/>
            <person name="Shih D."/>
            <person name="Sparrow T."/>
            <person name="Spaulding J."/>
            <person name="Stalker J."/>
            <person name="Stange-Thomann N."/>
            <person name="Stavropoulos S."/>
            <person name="Stone C."/>
            <person name="Strader C."/>
            <person name="Tesfaye S."/>
            <person name="Thomson T."/>
            <person name="Thoulutsang Y."/>
            <person name="Thoulutsang D."/>
            <person name="Topham K."/>
            <person name="Topping I."/>
            <person name="Tsamla T."/>
            <person name="Vassiliev H."/>
            <person name="Vo A."/>
            <person name="Wangchuk T."/>
            <person name="Wangdi T."/>
            <person name="Weiand M."/>
            <person name="Wilkinson J."/>
            <person name="Wilson A."/>
            <person name="Yadav S."/>
            <person name="Young G."/>
            <person name="Yu Q."/>
            <person name="Zembek L."/>
            <person name="Zhong D."/>
            <person name="Zimmer A."/>
            <person name="Zwirko Z."/>
            <person name="Jaffe D.B."/>
            <person name="Alvarez P."/>
            <person name="Brockman W."/>
            <person name="Butler J."/>
            <person name="Chin C."/>
            <person name="Gnerre S."/>
            <person name="Grabherr M."/>
            <person name="Kleber M."/>
            <person name="Mauceli E."/>
            <person name="MacCallum I."/>
        </authorList>
    </citation>
    <scope>NUCLEOTIDE SEQUENCE [LARGE SCALE GENOMIC DNA]</scope>
    <source>
        <strain evidence="8">Tai18E2 / Tucson 14021-0261.01</strain>
    </source>
</reference>
<dbReference type="PRINTS" id="PR00481">
    <property type="entry name" value="LAMNOPPTDASE"/>
</dbReference>
<evidence type="ECO:0000256" key="3">
    <source>
        <dbReference type="ARBA" id="ARBA00022670"/>
    </source>
</evidence>
<dbReference type="GO" id="GO:0006508">
    <property type="term" value="P:proteolysis"/>
    <property type="evidence" value="ECO:0007669"/>
    <property type="project" value="UniProtKB-KW"/>
</dbReference>
<dbReference type="Pfam" id="PF18295">
    <property type="entry name" value="Pdase_M17_N2"/>
    <property type="match status" value="1"/>
</dbReference>
<dbReference type="CDD" id="cd00433">
    <property type="entry name" value="Peptidase_M17"/>
    <property type="match status" value="1"/>
</dbReference>
<evidence type="ECO:0000256" key="1">
    <source>
        <dbReference type="ARBA" id="ARBA00009528"/>
    </source>
</evidence>
<evidence type="ECO:0000256" key="2">
    <source>
        <dbReference type="ARBA" id="ARBA00022438"/>
    </source>
</evidence>
<dbReference type="EMBL" id="CM000160">
    <property type="protein sequence ID" value="EDW97165.1"/>
    <property type="molecule type" value="Genomic_DNA"/>
</dbReference>
<evidence type="ECO:0000256" key="5">
    <source>
        <dbReference type="SAM" id="MobiDB-lite"/>
    </source>
</evidence>
<organism evidence="7 8">
    <name type="scientific">Drosophila yakuba</name>
    <name type="common">Fruit fly</name>
    <dbReference type="NCBI Taxonomy" id="7245"/>
    <lineage>
        <taxon>Eukaryota</taxon>
        <taxon>Metazoa</taxon>
        <taxon>Ecdysozoa</taxon>
        <taxon>Arthropoda</taxon>
        <taxon>Hexapoda</taxon>
        <taxon>Insecta</taxon>
        <taxon>Pterygota</taxon>
        <taxon>Neoptera</taxon>
        <taxon>Endopterygota</taxon>
        <taxon>Diptera</taxon>
        <taxon>Brachycera</taxon>
        <taxon>Muscomorpha</taxon>
        <taxon>Ephydroidea</taxon>
        <taxon>Drosophilidae</taxon>
        <taxon>Drosophila</taxon>
        <taxon>Sophophora</taxon>
    </lineage>
</organism>
<name>B4PPF9_DROYA</name>
<dbReference type="InterPro" id="IPR011356">
    <property type="entry name" value="Leucine_aapep/pepB"/>
</dbReference>
<dbReference type="Gene3D" id="3.40.630.10">
    <property type="entry name" value="Zn peptidases"/>
    <property type="match status" value="1"/>
</dbReference>
<dbReference type="Gene3D" id="3.40.50.10590">
    <property type="entry name" value="Zn-dependent exopeptidases"/>
    <property type="match status" value="1"/>
</dbReference>
<evidence type="ECO:0000313" key="8">
    <source>
        <dbReference type="Proteomes" id="UP000002282"/>
    </source>
</evidence>
<feature type="region of interest" description="Disordered" evidence="5">
    <location>
        <begin position="51"/>
        <end position="72"/>
    </location>
</feature>
<evidence type="ECO:0000259" key="6">
    <source>
        <dbReference type="PROSITE" id="PS00631"/>
    </source>
</evidence>
<dbReference type="InterPro" id="IPR041417">
    <property type="entry name" value="NPEPL1_N"/>
</dbReference>
<dbReference type="Pfam" id="PF00883">
    <property type="entry name" value="Peptidase_M17"/>
    <property type="match status" value="1"/>
</dbReference>
<proteinExistence type="inferred from homology"/>
<dbReference type="FunFam" id="3.40.630.10:FF:000035">
    <property type="entry name" value="Probable aminopeptidase NPEPL1"/>
    <property type="match status" value="1"/>
</dbReference>
<dbReference type="OMA" id="LGKMDGP"/>
<dbReference type="AlphaFoldDB" id="B4PPF9"/>
<dbReference type="PROSITE" id="PS00631">
    <property type="entry name" value="CYTOSOL_AP"/>
    <property type="match status" value="1"/>
</dbReference>
<dbReference type="SMR" id="B4PPF9"/>
<protein>
    <submittedName>
        <fullName evidence="7">Uncharacterized protein, isoform A</fullName>
        <ecNumber evidence="7">3.4.11.-</ecNumber>
    </submittedName>
</protein>
<gene>
    <name evidence="7" type="primary">Dyak\GE24479</name>
    <name evidence="7" type="synonym">dyak_GLEANR_8172</name>
    <name evidence="7" type="synonym">GE24479</name>
    <name evidence="7" type="ORF">Dyak_GE24479</name>
</gene>
<sequence length="657" mass="71724">MEPYPNGYLSFTVEKHLESRNVPMEDALRQGAECWNALDSREKRQYRSKYQKRCLNKSSTSRHRRKPEKLKRMGSCRRAIVPKCARKSRAPACRPRSSRYSRKCGSMRSTRKCMLKKLPEGMATDVKFNESLGCSDPQTHPVLIIGQLRHLNLLKFSHLESKLSPRVTEETFLNAVACLHPAPTDKVSLYLDVATVAALPLKASRHNTASRAHAITRLVKNHVLNVSEESVVLVCERENLFASACAVVRAFPLYSRKTGNLLASNQPKQSFGYGDQSDGSTDSVRNVVNVEFVLINKDGGIESEPLTEDELNCLNETTRAIRLTARIVDMPCNEMNVDHFIQAIEDVGKELCITPTIIRGEELRERGFGGIYGVGKAAAVPPALVVLSHEQKGAQETIALVGKGIVYDTGGLSIKAKTGMPGMKRDCGGAAAILGAFYAAVQCGFKDNLHAVFCLAENSVGPNATRPDDIHTLYSGRTVEINNTDAEGRLVLADGVCYANKDLKANIILDMATLTGAQGVATGKYHGAVLTNSETWEAKSLQAGRKSGDLLASIIYCPELHFSEFASAIADMKNSVADRQNAQSSCAGLFIAAHLGFDYPGIWMHVDMATPVHCGERATGYGVALLLTLFGGHTDSKLLQSIAPTDEEPPSKRLCRD</sequence>
<dbReference type="Proteomes" id="UP000002282">
    <property type="component" value="Chromosome 3R"/>
</dbReference>
<dbReference type="PANTHER" id="PTHR11963:SF4">
    <property type="entry name" value="AMINOPEPTIDASE NPEPL1-RELATED"/>
    <property type="match status" value="1"/>
</dbReference>